<keyword evidence="4" id="KW-0378">Hydrolase</keyword>
<dbReference type="InterPro" id="IPR035396">
    <property type="entry name" value="Bac_rhamnosid6H"/>
</dbReference>
<keyword evidence="5" id="KW-1185">Reference proteome</keyword>
<evidence type="ECO:0000313" key="5">
    <source>
        <dbReference type="Proteomes" id="UP000325780"/>
    </source>
</evidence>
<evidence type="ECO:0000313" key="4">
    <source>
        <dbReference type="EMBL" id="KAE8151644.1"/>
    </source>
</evidence>
<gene>
    <name evidence="4" type="ORF">BDV25DRAFT_128621</name>
</gene>
<dbReference type="InterPro" id="IPR035398">
    <property type="entry name" value="Bac_rhamnosid_C"/>
</dbReference>
<sequence length="666" mass="72038">MHFLTAWRLVPLILSVIACGAVPYDEYILAPASRNVTPPSIYQVNGSVVNSADLTNVNGGNTTFQGPASVTFDFGRSVAGLVSLDIGSSSTRDAFIGATFTESSLWISSLASDGTADSGLDSPLWFPVGRGPGIYTAEKKHTRGAFRYLTIVTNTTASVSVRSVRVIFTAAPSQDLRAYTGYFNSDDELINRIWYAGAYTNQLCTIDPSTGNSLPFLGIISADDNITLPETTPWYSNYTISNGTSTLTDGAKRDRLIWPGDMSIALESVSVSTSDLYSVRTALEALLSQQKPNGRLPYASKPFRDITSFTYHLHSLIGISYYYQHSGDRAWLARHWSRYQKGLQWALSSIDDTGMANITASADWLRFGMGSHNIEANAILYFVLQEAQGLSQALHNQTNSTWATIANGIKSATNKHLWNATAGLYKDNETTTLHPQDGNAWAIKANLTLSANQSSTISSALRARWGKYGAPAPEAKDTISPFIGGFELQAHFIANQPDRAFELLRTQWGFMLDDPRMTNSTFIEGYSTDGAIHYAPYSDVPGSSVPRLSLAHGWSTGPTAALSFYVAGLHLTGRAGATWRFAPQPGNLSRVDAGYKTALGLFASKFARENDAYRSLNFTTPQGTFGEVQLAGTDGTLVSEAGEKIPLVDGAATNVRGGSWTLQLGD</sequence>
<dbReference type="Gene3D" id="1.50.10.10">
    <property type="match status" value="1"/>
</dbReference>
<feature type="chain" id="PRO_5024995915" evidence="1">
    <location>
        <begin position="21"/>
        <end position="666"/>
    </location>
</feature>
<dbReference type="GO" id="GO:0005975">
    <property type="term" value="P:carbohydrate metabolic process"/>
    <property type="evidence" value="ECO:0007669"/>
    <property type="project" value="InterPro"/>
</dbReference>
<accession>A0A5N6TZE6</accession>
<feature type="domain" description="Alpha-L-rhamnosidase C-terminal" evidence="3">
    <location>
        <begin position="578"/>
        <end position="641"/>
    </location>
</feature>
<dbReference type="EMBL" id="ML742067">
    <property type="protein sequence ID" value="KAE8151644.1"/>
    <property type="molecule type" value="Genomic_DNA"/>
</dbReference>
<dbReference type="Gene3D" id="2.60.420.10">
    <property type="entry name" value="Maltose phosphorylase, domain 3"/>
    <property type="match status" value="1"/>
</dbReference>
<dbReference type="InterPro" id="IPR012341">
    <property type="entry name" value="6hp_glycosidase-like_sf"/>
</dbReference>
<dbReference type="OrthoDB" id="10036721at2759"/>
<dbReference type="Proteomes" id="UP000325780">
    <property type="component" value="Unassembled WGS sequence"/>
</dbReference>
<dbReference type="Pfam" id="PF17389">
    <property type="entry name" value="Bac_rhamnosid6H"/>
    <property type="match status" value="1"/>
</dbReference>
<dbReference type="InterPro" id="IPR008928">
    <property type="entry name" value="6-hairpin_glycosidase_sf"/>
</dbReference>
<dbReference type="AlphaFoldDB" id="A0A5N6TZE6"/>
<feature type="domain" description="Alpha-L-rhamnosidase six-hairpin glycosidase" evidence="2">
    <location>
        <begin position="241"/>
        <end position="461"/>
    </location>
</feature>
<dbReference type="PANTHER" id="PTHR34987:SF6">
    <property type="entry name" value="ALPHA-L-RHAMNOSIDASE SIX-HAIRPIN GLYCOSIDASE DOMAIN-CONTAINING PROTEIN"/>
    <property type="match status" value="1"/>
</dbReference>
<keyword evidence="1" id="KW-0732">Signal</keyword>
<reference evidence="4 5" key="1">
    <citation type="submission" date="2019-04" db="EMBL/GenBank/DDBJ databases">
        <title>Friends and foes A comparative genomics study of 23 Aspergillus species from section Flavi.</title>
        <authorList>
            <consortium name="DOE Joint Genome Institute"/>
            <person name="Kjaerbolling I."/>
            <person name="Vesth T."/>
            <person name="Frisvad J.C."/>
            <person name="Nybo J.L."/>
            <person name="Theobald S."/>
            <person name="Kildgaard S."/>
            <person name="Isbrandt T."/>
            <person name="Kuo A."/>
            <person name="Sato A."/>
            <person name="Lyhne E.K."/>
            <person name="Kogle M.E."/>
            <person name="Wiebenga A."/>
            <person name="Kun R.S."/>
            <person name="Lubbers R.J."/>
            <person name="Makela M.R."/>
            <person name="Barry K."/>
            <person name="Chovatia M."/>
            <person name="Clum A."/>
            <person name="Daum C."/>
            <person name="Haridas S."/>
            <person name="He G."/>
            <person name="LaButti K."/>
            <person name="Lipzen A."/>
            <person name="Mondo S."/>
            <person name="Riley R."/>
            <person name="Salamov A."/>
            <person name="Simmons B.A."/>
            <person name="Magnuson J.K."/>
            <person name="Henrissat B."/>
            <person name="Mortensen U.H."/>
            <person name="Larsen T.O."/>
            <person name="Devries R.P."/>
            <person name="Grigoriev I.V."/>
            <person name="Machida M."/>
            <person name="Baker S.E."/>
            <person name="Andersen M.R."/>
        </authorList>
    </citation>
    <scope>NUCLEOTIDE SEQUENCE [LARGE SCALE GENOMIC DNA]</scope>
    <source>
        <strain evidence="4 5">IBT 18842</strain>
    </source>
</reference>
<dbReference type="Pfam" id="PF17390">
    <property type="entry name" value="Bac_rhamnosid_C"/>
    <property type="match status" value="1"/>
</dbReference>
<evidence type="ECO:0000259" key="2">
    <source>
        <dbReference type="Pfam" id="PF17389"/>
    </source>
</evidence>
<name>A0A5N6TZE6_ASPAV</name>
<proteinExistence type="predicted"/>
<dbReference type="PANTHER" id="PTHR34987">
    <property type="entry name" value="C, PUTATIVE (AFU_ORTHOLOGUE AFUA_3G02880)-RELATED"/>
    <property type="match status" value="1"/>
</dbReference>
<protein>
    <submittedName>
        <fullName evidence="4">Six-hairpin glycosidase-like protein</fullName>
    </submittedName>
</protein>
<evidence type="ECO:0000259" key="3">
    <source>
        <dbReference type="Pfam" id="PF17390"/>
    </source>
</evidence>
<dbReference type="SUPFAM" id="SSF48208">
    <property type="entry name" value="Six-hairpin glycosidases"/>
    <property type="match status" value="1"/>
</dbReference>
<keyword evidence="4" id="KW-0326">Glycosidase</keyword>
<feature type="signal peptide" evidence="1">
    <location>
        <begin position="1"/>
        <end position="20"/>
    </location>
</feature>
<dbReference type="GO" id="GO:0016798">
    <property type="term" value="F:hydrolase activity, acting on glycosyl bonds"/>
    <property type="evidence" value="ECO:0007669"/>
    <property type="project" value="UniProtKB-KW"/>
</dbReference>
<evidence type="ECO:0000256" key="1">
    <source>
        <dbReference type="SAM" id="SignalP"/>
    </source>
</evidence>
<organism evidence="4 5">
    <name type="scientific">Aspergillus avenaceus</name>
    <dbReference type="NCBI Taxonomy" id="36643"/>
    <lineage>
        <taxon>Eukaryota</taxon>
        <taxon>Fungi</taxon>
        <taxon>Dikarya</taxon>
        <taxon>Ascomycota</taxon>
        <taxon>Pezizomycotina</taxon>
        <taxon>Eurotiomycetes</taxon>
        <taxon>Eurotiomycetidae</taxon>
        <taxon>Eurotiales</taxon>
        <taxon>Aspergillaceae</taxon>
        <taxon>Aspergillus</taxon>
        <taxon>Aspergillus subgen. Circumdati</taxon>
    </lineage>
</organism>